<reference evidence="3 4" key="2">
    <citation type="submission" date="2024-09" db="EMBL/GenBank/DDBJ databases">
        <title>Draft genome sequence of Candidatus Magnetaquicoccaceae bacterium FCR-1.</title>
        <authorList>
            <person name="Shimoshige H."/>
            <person name="Shimamura S."/>
            <person name="Taoka A."/>
            <person name="Kobayashi H."/>
            <person name="Maekawa T."/>
        </authorList>
    </citation>
    <scope>NUCLEOTIDE SEQUENCE [LARGE SCALE GENOMIC DNA]</scope>
    <source>
        <strain evidence="3 4">FCR-1</strain>
    </source>
</reference>
<keyword evidence="4" id="KW-1185">Reference proteome</keyword>
<dbReference type="EMBL" id="BAAFGK010000005">
    <property type="protein sequence ID" value="GAB0058794.1"/>
    <property type="molecule type" value="Genomic_DNA"/>
</dbReference>
<evidence type="ECO:0000256" key="1">
    <source>
        <dbReference type="SAM" id="Coils"/>
    </source>
</evidence>
<comment type="caution">
    <text evidence="3">The sequence shown here is derived from an EMBL/GenBank/DDBJ whole genome shotgun (WGS) entry which is preliminary data.</text>
</comment>
<dbReference type="SUPFAM" id="SSF158791">
    <property type="entry name" value="MgtE N-terminal domain-like"/>
    <property type="match status" value="1"/>
</dbReference>
<evidence type="ECO:0000313" key="3">
    <source>
        <dbReference type="EMBL" id="GAB0058794.1"/>
    </source>
</evidence>
<organism evidence="3 4">
    <name type="scientific">Candidatus Magnetaquiglobus chichijimensis</name>
    <dbReference type="NCBI Taxonomy" id="3141448"/>
    <lineage>
        <taxon>Bacteria</taxon>
        <taxon>Pseudomonadati</taxon>
        <taxon>Pseudomonadota</taxon>
        <taxon>Magnetococcia</taxon>
        <taxon>Magnetococcales</taxon>
        <taxon>Candidatus Magnetaquicoccaceae</taxon>
        <taxon>Candidatus Magnetaquiglobus</taxon>
    </lineage>
</organism>
<gene>
    <name evidence="3" type="ORF">SIID45300_03151</name>
</gene>
<evidence type="ECO:0000313" key="4">
    <source>
        <dbReference type="Proteomes" id="UP001628193"/>
    </source>
</evidence>
<accession>A0ABQ0CD22</accession>
<feature type="coiled-coil region" evidence="1">
    <location>
        <begin position="54"/>
        <end position="109"/>
    </location>
</feature>
<dbReference type="InterPro" id="IPR038076">
    <property type="entry name" value="MgtE_N_sf"/>
</dbReference>
<name>A0ABQ0CD22_9PROT</name>
<keyword evidence="1" id="KW-0175">Coiled coil</keyword>
<proteinExistence type="predicted"/>
<dbReference type="Proteomes" id="UP001628193">
    <property type="component" value="Unassembled WGS sequence"/>
</dbReference>
<reference evidence="3 4" key="1">
    <citation type="submission" date="2024-05" db="EMBL/GenBank/DDBJ databases">
        <authorList>
            <consortium name="Candidatus Magnetaquicoccaceae bacterium FCR-1 genome sequencing consortium"/>
            <person name="Shimoshige H."/>
            <person name="Shimamura S."/>
            <person name="Taoka A."/>
            <person name="Kobayashi H."/>
            <person name="Maekawa T."/>
        </authorList>
    </citation>
    <scope>NUCLEOTIDE SEQUENCE [LARGE SCALE GENOMIC DNA]</scope>
    <source>
        <strain evidence="3 4">FCR-1</strain>
    </source>
</reference>
<evidence type="ECO:0000256" key="2">
    <source>
        <dbReference type="SAM" id="MobiDB-lite"/>
    </source>
</evidence>
<dbReference type="Gene3D" id="1.25.60.10">
    <property type="entry name" value="MgtE N-terminal domain-like"/>
    <property type="match status" value="1"/>
</dbReference>
<feature type="region of interest" description="Disordered" evidence="2">
    <location>
        <begin position="180"/>
        <end position="234"/>
    </location>
</feature>
<protein>
    <recommendedName>
        <fullName evidence="5">Magnesium transporter MgtE intracellular domain-containing protein</fullName>
    </recommendedName>
</protein>
<sequence length="234" mass="25723">MNMTRRTRWIVSIAALFVVLIAGAVPAWVADHEEKSKSSKAADSGLVRDPIALLESLEKRRLAMDEREKMLELREADLKRLEEKMQKRITALEQLRDTIRADLDREKEADDANIKRLAKIYSGMKPKQAASSLMAMDRDTAVKALKAVPEKVAAKILNRMDIADAVQLSEAIGVPISARRGVEQDEAPQPQSAGRGADAPQAQESAPMPPAMPDKSVKNAKLPPPQGTPIQQAF</sequence>
<evidence type="ECO:0008006" key="5">
    <source>
        <dbReference type="Google" id="ProtNLM"/>
    </source>
</evidence>